<dbReference type="Pfam" id="PF15704">
    <property type="entry name" value="Mt_ATP_synt"/>
    <property type="match status" value="1"/>
</dbReference>
<dbReference type="Proteomes" id="UP000054783">
    <property type="component" value="Unassembled WGS sequence"/>
</dbReference>
<gene>
    <name evidence="1" type="ORF">T12_8061</name>
</gene>
<comment type="caution">
    <text evidence="1">The sequence shown here is derived from an EMBL/GenBank/DDBJ whole genome shotgun (WGS) entry which is preliminary data.</text>
</comment>
<name>A0A0V0WEC4_9BILA</name>
<reference evidence="1 2" key="1">
    <citation type="submission" date="2015-01" db="EMBL/GenBank/DDBJ databases">
        <title>Evolution of Trichinella species and genotypes.</title>
        <authorList>
            <person name="Korhonen P.K."/>
            <person name="Edoardo P."/>
            <person name="Giuseppe L.R."/>
            <person name="Gasser R.B."/>
        </authorList>
    </citation>
    <scope>NUCLEOTIDE SEQUENCE [LARGE SCALE GENOMIC DNA]</scope>
    <source>
        <strain evidence="1">ISS2496</strain>
    </source>
</reference>
<sequence>MALLQAEFDIVNKKLGIRKEDLPKYEADLELKIAKAELQEIKKDAGRI</sequence>
<organism evidence="1 2">
    <name type="scientific">Trichinella patagoniensis</name>
    <dbReference type="NCBI Taxonomy" id="990121"/>
    <lineage>
        <taxon>Eukaryota</taxon>
        <taxon>Metazoa</taxon>
        <taxon>Ecdysozoa</taxon>
        <taxon>Nematoda</taxon>
        <taxon>Enoplea</taxon>
        <taxon>Dorylaimia</taxon>
        <taxon>Trichinellida</taxon>
        <taxon>Trichinellidae</taxon>
        <taxon>Trichinella</taxon>
    </lineage>
</organism>
<dbReference type="AlphaFoldDB" id="A0A0V0WEC4"/>
<dbReference type="STRING" id="990121.A0A0V0WEC4"/>
<dbReference type="EMBL" id="JYDQ01005684">
    <property type="protein sequence ID" value="KRX73890.1"/>
    <property type="molecule type" value="Genomic_DNA"/>
</dbReference>
<dbReference type="PANTHER" id="PTHR36013:SF2">
    <property type="entry name" value="ATP SYNTHASE 24 KDA SUBUNIT, MITOCHONDRIAL-RELATED"/>
    <property type="match status" value="1"/>
</dbReference>
<evidence type="ECO:0000313" key="2">
    <source>
        <dbReference type="Proteomes" id="UP000054783"/>
    </source>
</evidence>
<dbReference type="InterPro" id="IPR031432">
    <property type="entry name" value="MGP1"/>
</dbReference>
<protein>
    <submittedName>
        <fullName evidence="1">Putative ATP synthase 24 kDa subunit, mitochondrial</fullName>
    </submittedName>
</protein>
<evidence type="ECO:0000313" key="1">
    <source>
        <dbReference type="EMBL" id="KRX73890.1"/>
    </source>
</evidence>
<dbReference type="PANTHER" id="PTHR36013">
    <property type="entry name" value="ATP SYNTHASE 24 KDA SUBUNIT, MITOCHONDRIAL-RELATED"/>
    <property type="match status" value="1"/>
</dbReference>
<accession>A0A0V0WEC4</accession>
<proteinExistence type="predicted"/>
<keyword evidence="2" id="KW-1185">Reference proteome</keyword>